<keyword evidence="8" id="KW-1185">Reference proteome</keyword>
<evidence type="ECO:0000313" key="8">
    <source>
        <dbReference type="Proteomes" id="UP001147746"/>
    </source>
</evidence>
<dbReference type="PANTHER" id="PTHR31845:SF17">
    <property type="entry name" value="ZN(II)2CYS6 TRANSCRIPTION FACTOR (EUROFUNG)"/>
    <property type="match status" value="1"/>
</dbReference>
<proteinExistence type="predicted"/>
<keyword evidence="4" id="KW-0804">Transcription</keyword>
<evidence type="ECO:0000313" key="7">
    <source>
        <dbReference type="EMBL" id="KAJ5321585.1"/>
    </source>
</evidence>
<evidence type="ECO:0000256" key="1">
    <source>
        <dbReference type="ARBA" id="ARBA00004123"/>
    </source>
</evidence>
<sequence length="730" mass="82257">MRRAFQDRVIVVVEPIERRDPEPQPLGRKRGARGLCRGFEKAVHNLKSETRKANMGNEAVKLQEIVYSGSEQAHEGHSPSNLPETTEYHQKSIHSEKTMISSPSFDPATSSGWIRSSRADQTTGSGISYSNEDLINNPVALLADVSDAARSQFHQPIPVDASLVQGSEAETRELTIDIPIRGSLGLPILNRLGTISLGLHLDRKSLKYSLEALFYHSTAENYPSVNLLRDVGADFDSVDLGLVTMEEAEYLFPIRLIDDSYFTRLHPINGILDPVLHTPDFVRSRSALLLTWLLALTSQLRLHGERLSKDVHNRGFKSVEIVQGYYISLLSATPAETLTEERSWLYMMYAFGVATEFRLDQGTFSRERVSQMQDLEPSATEEEARSHDTCQWDASMYSQRLIRNCERTWLRIVLWQRANCVAYGLIHSFPETPLTSSIESWLLHPLADSTDRHTFIVLRRNLPSLQTEIQSQALFSHQDPHCVRNLIDNSLEMWCSTWLPHATINLSSSPTEQLSEIFLRYVYLHGRFWTLYTALHCKINGSHNVDALRKDSFEAAVNTCEIAVHNLQAVGEPLYAMLAPTWEIISYAAVLALKVFPTIYGPRVEDQAELFAFLGQVALQLERAGATPSHRYGIAALYGQHLMKILRTKAGDFKEELQIGLRRGNATRNSRGTLEPQGEKMSQNGHCTSFNLGDQFACSTSSLFLQDHFLEDGLDDLFREIFGPGFDGVF</sequence>
<dbReference type="InterPro" id="IPR051089">
    <property type="entry name" value="prtT"/>
</dbReference>
<dbReference type="PANTHER" id="PTHR31845">
    <property type="entry name" value="FINGER DOMAIN PROTEIN, PUTATIVE-RELATED"/>
    <property type="match status" value="1"/>
</dbReference>
<keyword evidence="5" id="KW-0539">Nucleus</keyword>
<protein>
    <submittedName>
        <fullName evidence="7">Transcriptional regulator family: Fungal Specific TF</fullName>
    </submittedName>
</protein>
<dbReference type="Proteomes" id="UP001147746">
    <property type="component" value="Unassembled WGS sequence"/>
</dbReference>
<feature type="compositionally biased region" description="Polar residues" evidence="6">
    <location>
        <begin position="98"/>
        <end position="115"/>
    </location>
</feature>
<evidence type="ECO:0000256" key="6">
    <source>
        <dbReference type="SAM" id="MobiDB-lite"/>
    </source>
</evidence>
<evidence type="ECO:0000256" key="5">
    <source>
        <dbReference type="ARBA" id="ARBA00023242"/>
    </source>
</evidence>
<reference evidence="7" key="1">
    <citation type="submission" date="2022-12" db="EMBL/GenBank/DDBJ databases">
        <authorList>
            <person name="Petersen C."/>
        </authorList>
    </citation>
    <scope>NUCLEOTIDE SEQUENCE</scope>
    <source>
        <strain evidence="7">IBT 21472</strain>
    </source>
</reference>
<evidence type="ECO:0000256" key="3">
    <source>
        <dbReference type="ARBA" id="ARBA00023125"/>
    </source>
</evidence>
<organism evidence="7 8">
    <name type="scientific">Penicillium atrosanguineum</name>
    <dbReference type="NCBI Taxonomy" id="1132637"/>
    <lineage>
        <taxon>Eukaryota</taxon>
        <taxon>Fungi</taxon>
        <taxon>Dikarya</taxon>
        <taxon>Ascomycota</taxon>
        <taxon>Pezizomycotina</taxon>
        <taxon>Eurotiomycetes</taxon>
        <taxon>Eurotiomycetidae</taxon>
        <taxon>Eurotiales</taxon>
        <taxon>Aspergillaceae</taxon>
        <taxon>Penicillium</taxon>
    </lineage>
</organism>
<comment type="subcellular location">
    <subcellularLocation>
        <location evidence="1">Nucleus</location>
    </subcellularLocation>
</comment>
<dbReference type="AlphaFoldDB" id="A0A9W9Q103"/>
<evidence type="ECO:0000256" key="2">
    <source>
        <dbReference type="ARBA" id="ARBA00023015"/>
    </source>
</evidence>
<dbReference type="GO" id="GO:0005634">
    <property type="term" value="C:nucleus"/>
    <property type="evidence" value="ECO:0007669"/>
    <property type="project" value="UniProtKB-SubCell"/>
</dbReference>
<comment type="caution">
    <text evidence="7">The sequence shown here is derived from an EMBL/GenBank/DDBJ whole genome shotgun (WGS) entry which is preliminary data.</text>
</comment>
<name>A0A9W9Q103_9EURO</name>
<gene>
    <name evidence="7" type="ORF">N7476_004587</name>
</gene>
<dbReference type="EMBL" id="JAPZBO010000003">
    <property type="protein sequence ID" value="KAJ5321585.1"/>
    <property type="molecule type" value="Genomic_DNA"/>
</dbReference>
<keyword evidence="2" id="KW-0805">Transcription regulation</keyword>
<reference evidence="7" key="2">
    <citation type="journal article" date="2023" name="IMA Fungus">
        <title>Comparative genomic study of the Penicillium genus elucidates a diverse pangenome and 15 lateral gene transfer events.</title>
        <authorList>
            <person name="Petersen C."/>
            <person name="Sorensen T."/>
            <person name="Nielsen M.R."/>
            <person name="Sondergaard T.E."/>
            <person name="Sorensen J.L."/>
            <person name="Fitzpatrick D.A."/>
            <person name="Frisvad J.C."/>
            <person name="Nielsen K.L."/>
        </authorList>
    </citation>
    <scope>NUCLEOTIDE SEQUENCE</scope>
    <source>
        <strain evidence="7">IBT 21472</strain>
    </source>
</reference>
<dbReference type="GO" id="GO:0000976">
    <property type="term" value="F:transcription cis-regulatory region binding"/>
    <property type="evidence" value="ECO:0007669"/>
    <property type="project" value="TreeGrafter"/>
</dbReference>
<accession>A0A9W9Q103</accession>
<evidence type="ECO:0000256" key="4">
    <source>
        <dbReference type="ARBA" id="ARBA00023163"/>
    </source>
</evidence>
<dbReference type="GO" id="GO:0000981">
    <property type="term" value="F:DNA-binding transcription factor activity, RNA polymerase II-specific"/>
    <property type="evidence" value="ECO:0007669"/>
    <property type="project" value="TreeGrafter"/>
</dbReference>
<keyword evidence="3" id="KW-0238">DNA-binding</keyword>
<feature type="region of interest" description="Disordered" evidence="6">
    <location>
        <begin position="96"/>
        <end position="115"/>
    </location>
</feature>